<accession>A0A1G2NFG3</accession>
<dbReference type="InterPro" id="IPR024079">
    <property type="entry name" value="MetalloPept_cat_dom_sf"/>
</dbReference>
<dbReference type="EMBL" id="MHSA01000006">
    <property type="protein sequence ID" value="OHA34830.1"/>
    <property type="molecule type" value="Genomic_DNA"/>
</dbReference>
<dbReference type="Proteomes" id="UP000177797">
    <property type="component" value="Unassembled WGS sequence"/>
</dbReference>
<name>A0A1G2NFG3_9BACT</name>
<organism evidence="2 3">
    <name type="scientific">Candidatus Taylorbacteria bacterium RIFCSPLOWO2_01_FULL_48_100</name>
    <dbReference type="NCBI Taxonomy" id="1802322"/>
    <lineage>
        <taxon>Bacteria</taxon>
        <taxon>Candidatus Tayloriibacteriota</taxon>
    </lineage>
</organism>
<sequence length="629" mass="69715">MKKFLFLGLILLFSSPFFALAQQPYARYCPDPTHIFTGVATNRDGSPKIELVVDPIFNEKMKRERFTDYLPVAPIYDLVFSVVPSINEYCLPQYDENGTRIKKMDPPKTLPFTASIELSGKALISASSLAWNGRRNENEQPLYEWKIKGWENGIVSESKMEKLIRAIHDNNPPPTLAVQMKFSDGRRERIDQSTNFTLCAPVWGSGAHEVVYDRVAHRLSDFIYQSESIISGAFLKVDPFREYQKWFTHLINLRNYYGESWFNIHLATRKGEQHIAEDCGGKQSNHIAISPLVPLGDFASALSSGRFIQIASDVTKRILDYNAMGTSLKFFVPVPFPLIALHEFGHVFSGLNDEYLSGQVSGKNCSINPAFDWSYNGVQYGDTSFEGCGYPTVHHRPSEKSIMRGAQSGETRFNVVSCGYIIAAIKKEGEGPKYWKECMNPEWNTIKPIGKVASFGLPNLASIFQSLIRVPSSASVRDAVGSGEEIHIEHFSADGTITGEVISVPSISYSPLPLADVDLSEDTSELNSQTVPPTSNLGDLANESIFDTVSVNLKVNGQDGPVEVEKRSRIVLSWISEGATRCRGVWSKNDIKLSGTAAGRITRDATIKVACINADGERADDAVVVNVVE</sequence>
<feature type="signal peptide" evidence="1">
    <location>
        <begin position="1"/>
        <end position="21"/>
    </location>
</feature>
<gene>
    <name evidence="2" type="ORF">A2938_02975</name>
</gene>
<comment type="caution">
    <text evidence="2">The sequence shown here is derived from an EMBL/GenBank/DDBJ whole genome shotgun (WGS) entry which is preliminary data.</text>
</comment>
<dbReference type="AlphaFoldDB" id="A0A1G2NFG3"/>
<feature type="chain" id="PRO_5009583778" evidence="1">
    <location>
        <begin position="22"/>
        <end position="629"/>
    </location>
</feature>
<proteinExistence type="predicted"/>
<evidence type="ECO:0000313" key="3">
    <source>
        <dbReference type="Proteomes" id="UP000177797"/>
    </source>
</evidence>
<protein>
    <submittedName>
        <fullName evidence="2">Uncharacterized protein</fullName>
    </submittedName>
</protein>
<dbReference type="GO" id="GO:0008237">
    <property type="term" value="F:metallopeptidase activity"/>
    <property type="evidence" value="ECO:0007669"/>
    <property type="project" value="InterPro"/>
</dbReference>
<evidence type="ECO:0000313" key="2">
    <source>
        <dbReference type="EMBL" id="OHA34830.1"/>
    </source>
</evidence>
<reference evidence="2 3" key="1">
    <citation type="journal article" date="2016" name="Nat. Commun.">
        <title>Thousands of microbial genomes shed light on interconnected biogeochemical processes in an aquifer system.</title>
        <authorList>
            <person name="Anantharaman K."/>
            <person name="Brown C.T."/>
            <person name="Hug L.A."/>
            <person name="Sharon I."/>
            <person name="Castelle C.J."/>
            <person name="Probst A.J."/>
            <person name="Thomas B.C."/>
            <person name="Singh A."/>
            <person name="Wilkins M.J."/>
            <person name="Karaoz U."/>
            <person name="Brodie E.L."/>
            <person name="Williams K.H."/>
            <person name="Hubbard S.S."/>
            <person name="Banfield J.F."/>
        </authorList>
    </citation>
    <scope>NUCLEOTIDE SEQUENCE [LARGE SCALE GENOMIC DNA]</scope>
</reference>
<dbReference type="Gene3D" id="3.40.390.10">
    <property type="entry name" value="Collagenase (Catalytic Domain)"/>
    <property type="match status" value="1"/>
</dbReference>
<evidence type="ECO:0000256" key="1">
    <source>
        <dbReference type="SAM" id="SignalP"/>
    </source>
</evidence>
<keyword evidence="1" id="KW-0732">Signal</keyword>